<dbReference type="STRING" id="1437874.CSPHI_07670"/>
<dbReference type="Pfam" id="PF01614">
    <property type="entry name" value="IclR_C"/>
    <property type="match status" value="1"/>
</dbReference>
<dbReference type="InterPro" id="IPR036390">
    <property type="entry name" value="WH_DNA-bd_sf"/>
</dbReference>
<dbReference type="Proteomes" id="UP000185469">
    <property type="component" value="Chromosome"/>
</dbReference>
<evidence type="ECO:0000256" key="1">
    <source>
        <dbReference type="ARBA" id="ARBA00023015"/>
    </source>
</evidence>
<dbReference type="SMART" id="SM00346">
    <property type="entry name" value="HTH_ICLR"/>
    <property type="match status" value="1"/>
</dbReference>
<dbReference type="Pfam" id="PF09339">
    <property type="entry name" value="HTH_IclR"/>
    <property type="match status" value="1"/>
</dbReference>
<evidence type="ECO:0000256" key="2">
    <source>
        <dbReference type="ARBA" id="ARBA00023125"/>
    </source>
</evidence>
<keyword evidence="3" id="KW-0804">Transcription</keyword>
<evidence type="ECO:0000256" key="3">
    <source>
        <dbReference type="ARBA" id="ARBA00023163"/>
    </source>
</evidence>
<dbReference type="InterPro" id="IPR005471">
    <property type="entry name" value="Tscrpt_reg_IclR_N"/>
</dbReference>
<reference evidence="5 6" key="1">
    <citation type="submission" date="2014-08" db="EMBL/GenBank/DDBJ databases">
        <title>Complete genome sequence of Corynebacterium sphenisci CECT 5990(T) (=DSM 44792(T)), isolated from healthy wild penguins.</title>
        <authorList>
            <person name="Ruckert C."/>
            <person name="Albersmeier A."/>
            <person name="Winkler A."/>
            <person name="Kalinowski J."/>
        </authorList>
    </citation>
    <scope>NUCLEOTIDE SEQUENCE [LARGE SCALE GENOMIC DNA]</scope>
    <source>
        <strain evidence="5 6">DSM 44792</strain>
    </source>
</reference>
<dbReference type="GO" id="GO:0003677">
    <property type="term" value="F:DNA binding"/>
    <property type="evidence" value="ECO:0007669"/>
    <property type="project" value="InterPro"/>
</dbReference>
<dbReference type="InterPro" id="IPR029016">
    <property type="entry name" value="GAF-like_dom_sf"/>
</dbReference>
<proteinExistence type="predicted"/>
<sequence>MTEPMRPRHRTVDRVAAILELVARSEGLTLTDIAQGLDYPLSTTQGLVNGLTATGYLDERDKRYTLGMAPYLINAMAGRRPIEVVNQSEIDAIFAETGLVTVLAIAVDERVFYLHHAADGMSYRYLTENFLPRSLLRTSSGWVLLAGMERRDLWSYLRTRPEEQEGYVEAFLAAAGDIADTGVCASPAVAERGVDGVSVAVRQNGRTVAAVGVIGSHEEIAARREELVEVLLRRRRGWEAAAG</sequence>
<dbReference type="SUPFAM" id="SSF46785">
    <property type="entry name" value="Winged helix' DNA-binding domain"/>
    <property type="match status" value="1"/>
</dbReference>
<keyword evidence="1" id="KW-0805">Transcription regulation</keyword>
<gene>
    <name evidence="5" type="ORF">CSPHI_07670</name>
</gene>
<dbReference type="Gene3D" id="3.30.450.40">
    <property type="match status" value="1"/>
</dbReference>
<evidence type="ECO:0000313" key="6">
    <source>
        <dbReference type="Proteomes" id="UP000185469"/>
    </source>
</evidence>
<dbReference type="PANTHER" id="PTHR30136:SF35">
    <property type="entry name" value="HTH-TYPE TRANSCRIPTIONAL REGULATOR RV1719"/>
    <property type="match status" value="1"/>
</dbReference>
<dbReference type="InterPro" id="IPR050707">
    <property type="entry name" value="HTH_MetabolicPath_Reg"/>
</dbReference>
<dbReference type="EMBL" id="CP009248">
    <property type="protein sequence ID" value="APT90934.1"/>
    <property type="molecule type" value="Genomic_DNA"/>
</dbReference>
<evidence type="ECO:0000259" key="4">
    <source>
        <dbReference type="PROSITE" id="PS51077"/>
    </source>
</evidence>
<dbReference type="PROSITE" id="PS51077">
    <property type="entry name" value="HTH_ICLR"/>
    <property type="match status" value="1"/>
</dbReference>
<dbReference type="PANTHER" id="PTHR30136">
    <property type="entry name" value="HELIX-TURN-HELIX TRANSCRIPTIONAL REGULATOR, ICLR FAMILY"/>
    <property type="match status" value="1"/>
</dbReference>
<dbReference type="GO" id="GO:0045892">
    <property type="term" value="P:negative regulation of DNA-templated transcription"/>
    <property type="evidence" value="ECO:0007669"/>
    <property type="project" value="TreeGrafter"/>
</dbReference>
<dbReference type="KEGG" id="csph:CSPHI_07670"/>
<keyword evidence="2" id="KW-0238">DNA-binding</keyword>
<dbReference type="AlphaFoldDB" id="A0A1L7CYN6"/>
<dbReference type="InterPro" id="IPR036388">
    <property type="entry name" value="WH-like_DNA-bd_sf"/>
</dbReference>
<dbReference type="RefSeq" id="WP_075692195.1">
    <property type="nucleotide sequence ID" value="NZ_CP009248.1"/>
</dbReference>
<feature type="domain" description="HTH iclR-type" evidence="4">
    <location>
        <begin position="9"/>
        <end position="68"/>
    </location>
</feature>
<dbReference type="InterPro" id="IPR014757">
    <property type="entry name" value="Tscrpt_reg_IclR_C"/>
</dbReference>
<protein>
    <submittedName>
        <fullName evidence="5">IclR family transcriptional regulator</fullName>
    </submittedName>
</protein>
<keyword evidence="6" id="KW-1185">Reference proteome</keyword>
<dbReference type="GO" id="GO:0003700">
    <property type="term" value="F:DNA-binding transcription factor activity"/>
    <property type="evidence" value="ECO:0007669"/>
    <property type="project" value="TreeGrafter"/>
</dbReference>
<dbReference type="OrthoDB" id="5112988at2"/>
<name>A0A1L7CYN6_9CORY</name>
<evidence type="ECO:0000313" key="5">
    <source>
        <dbReference type="EMBL" id="APT90934.1"/>
    </source>
</evidence>
<dbReference type="Gene3D" id="1.10.10.10">
    <property type="entry name" value="Winged helix-like DNA-binding domain superfamily/Winged helix DNA-binding domain"/>
    <property type="match status" value="1"/>
</dbReference>
<dbReference type="SUPFAM" id="SSF55781">
    <property type="entry name" value="GAF domain-like"/>
    <property type="match status" value="1"/>
</dbReference>
<organism evidence="5 6">
    <name type="scientific">Corynebacterium sphenisci DSM 44792</name>
    <dbReference type="NCBI Taxonomy" id="1437874"/>
    <lineage>
        <taxon>Bacteria</taxon>
        <taxon>Bacillati</taxon>
        <taxon>Actinomycetota</taxon>
        <taxon>Actinomycetes</taxon>
        <taxon>Mycobacteriales</taxon>
        <taxon>Corynebacteriaceae</taxon>
        <taxon>Corynebacterium</taxon>
    </lineage>
</organism>
<accession>A0A1L7CYN6</accession>